<proteinExistence type="predicted"/>
<dbReference type="SUPFAM" id="SSF141523">
    <property type="entry name" value="L,D-transpeptidase catalytic domain-like"/>
    <property type="match status" value="1"/>
</dbReference>
<evidence type="ECO:0000256" key="4">
    <source>
        <dbReference type="ARBA" id="ARBA00022984"/>
    </source>
</evidence>
<dbReference type="Proteomes" id="UP001177120">
    <property type="component" value="Unassembled WGS sequence"/>
</dbReference>
<feature type="domain" description="L,D-TPase catalytic" evidence="6">
    <location>
        <begin position="16"/>
        <end position="92"/>
    </location>
</feature>
<evidence type="ECO:0000313" key="7">
    <source>
        <dbReference type="EMBL" id="MBN2908826.1"/>
    </source>
</evidence>
<keyword evidence="5" id="KW-0961">Cell wall biogenesis/degradation</keyword>
<evidence type="ECO:0000256" key="5">
    <source>
        <dbReference type="ARBA" id="ARBA00023316"/>
    </source>
</evidence>
<reference evidence="7" key="1">
    <citation type="journal article" date="2024" name="Int. J. Syst. Evol. Microbiol.">
        <title>Polycladomyces zharkentensis sp. nov., a novel thermophilic cellulose- and starch-degrading member of the Bacillota from a geothermal aquifer in Kazakhstan.</title>
        <authorList>
            <person name="Mashzhan A."/>
            <person name="Kistaubayeva A."/>
            <person name="Javier-Lopez R."/>
            <person name="Bissenova U."/>
            <person name="Bissenbay A."/>
            <person name="Birkeland N.K."/>
        </authorList>
    </citation>
    <scope>NUCLEOTIDE SEQUENCE</scope>
    <source>
        <strain evidence="7">ZKZ2T</strain>
    </source>
</reference>
<organism evidence="7 8">
    <name type="scientific">Polycladomyces zharkentensis</name>
    <dbReference type="NCBI Taxonomy" id="2807616"/>
    <lineage>
        <taxon>Bacteria</taxon>
        <taxon>Bacillati</taxon>
        <taxon>Bacillota</taxon>
        <taxon>Bacilli</taxon>
        <taxon>Bacillales</taxon>
        <taxon>Thermoactinomycetaceae</taxon>
        <taxon>Polycladomyces</taxon>
    </lineage>
</organism>
<dbReference type="Gene3D" id="2.40.440.10">
    <property type="entry name" value="L,D-transpeptidase catalytic domain-like"/>
    <property type="match status" value="1"/>
</dbReference>
<keyword evidence="8" id="KW-1185">Reference proteome</keyword>
<evidence type="ECO:0000256" key="1">
    <source>
        <dbReference type="ARBA" id="ARBA00004752"/>
    </source>
</evidence>
<dbReference type="Pfam" id="PF03734">
    <property type="entry name" value="YkuD"/>
    <property type="match status" value="1"/>
</dbReference>
<keyword evidence="2" id="KW-0808">Transferase</keyword>
<keyword evidence="4" id="KW-0573">Peptidoglycan synthesis</keyword>
<name>A0ABS2WH75_9BACL</name>
<evidence type="ECO:0000256" key="2">
    <source>
        <dbReference type="ARBA" id="ARBA00022679"/>
    </source>
</evidence>
<dbReference type="InterPro" id="IPR005490">
    <property type="entry name" value="LD_TPept_cat_dom"/>
</dbReference>
<evidence type="ECO:0000256" key="3">
    <source>
        <dbReference type="ARBA" id="ARBA00022960"/>
    </source>
</evidence>
<sequence length="161" mass="18468">MGGGTGRAGRRCLRGYRIAVNKSTNPLTLYQNEMVVRSYSGATGRSLRLTPEGMFPIVMKVVNPGWKDVPGGVPPNPLGKRWLDLKCSPECRPQMMIERFRKISSFFLFTRIRNLCMLEIETSHPPMRRFLLRDGGDREKRRERQRFAIGNGGSFHLSRWP</sequence>
<comment type="caution">
    <text evidence="7">The sequence shown here is derived from an EMBL/GenBank/DDBJ whole genome shotgun (WGS) entry which is preliminary data.</text>
</comment>
<keyword evidence="3" id="KW-0133">Cell shape</keyword>
<evidence type="ECO:0000259" key="6">
    <source>
        <dbReference type="Pfam" id="PF03734"/>
    </source>
</evidence>
<dbReference type="InterPro" id="IPR038063">
    <property type="entry name" value="Transpep_catalytic_dom"/>
</dbReference>
<dbReference type="EMBL" id="JAFHAP010000005">
    <property type="protein sequence ID" value="MBN2908826.1"/>
    <property type="molecule type" value="Genomic_DNA"/>
</dbReference>
<gene>
    <name evidence="7" type="ORF">JQC72_04720</name>
</gene>
<comment type="pathway">
    <text evidence="1">Cell wall biogenesis; peptidoglycan biosynthesis.</text>
</comment>
<dbReference type="CDD" id="cd16913">
    <property type="entry name" value="YkuD_like"/>
    <property type="match status" value="1"/>
</dbReference>
<evidence type="ECO:0000313" key="8">
    <source>
        <dbReference type="Proteomes" id="UP001177120"/>
    </source>
</evidence>
<protein>
    <submittedName>
        <fullName evidence="7">L,D-transpeptidase</fullName>
    </submittedName>
</protein>
<accession>A0ABS2WH75</accession>